<keyword evidence="3" id="KW-0597">Phosphoprotein</keyword>
<evidence type="ECO:0000256" key="1">
    <source>
        <dbReference type="ARBA" id="ARBA00022741"/>
    </source>
</evidence>
<dbReference type="PROSITE" id="PS50110">
    <property type="entry name" value="RESPONSE_REGULATORY"/>
    <property type="match status" value="1"/>
</dbReference>
<dbReference type="SMART" id="SM00448">
    <property type="entry name" value="REC"/>
    <property type="match status" value="1"/>
</dbReference>
<feature type="domain" description="Response regulatory" evidence="5">
    <location>
        <begin position="15"/>
        <end position="129"/>
    </location>
</feature>
<evidence type="ECO:0008006" key="8">
    <source>
        <dbReference type="Google" id="ProtNLM"/>
    </source>
</evidence>
<gene>
    <name evidence="6" type="ORF">GCM10007878_08230</name>
</gene>
<evidence type="ECO:0000313" key="6">
    <source>
        <dbReference type="EMBL" id="GLR63388.1"/>
    </source>
</evidence>
<dbReference type="Gene3D" id="3.40.50.2300">
    <property type="match status" value="1"/>
</dbReference>
<keyword evidence="1" id="KW-0547">Nucleotide-binding</keyword>
<dbReference type="SUPFAM" id="SSF46689">
    <property type="entry name" value="Homeodomain-like"/>
    <property type="match status" value="1"/>
</dbReference>
<comment type="caution">
    <text evidence="6">The sequence shown here is derived from an EMBL/GenBank/DDBJ whole genome shotgun (WGS) entry which is preliminary data.</text>
</comment>
<dbReference type="Pfam" id="PF00072">
    <property type="entry name" value="Response_reg"/>
    <property type="match status" value="1"/>
</dbReference>
<dbReference type="PROSITE" id="PS50045">
    <property type="entry name" value="SIGMA54_INTERACT_4"/>
    <property type="match status" value="1"/>
</dbReference>
<feature type="modified residue" description="4-aspartylphosphate" evidence="3">
    <location>
        <position position="64"/>
    </location>
</feature>
<keyword evidence="2" id="KW-0067">ATP-binding</keyword>
<proteinExistence type="predicted"/>
<dbReference type="InterPro" id="IPR002078">
    <property type="entry name" value="Sigma_54_int"/>
</dbReference>
<accession>A0ABQ5ZWF3</accession>
<evidence type="ECO:0000259" key="4">
    <source>
        <dbReference type="PROSITE" id="PS50045"/>
    </source>
</evidence>
<dbReference type="Gene3D" id="1.10.10.60">
    <property type="entry name" value="Homeodomain-like"/>
    <property type="match status" value="1"/>
</dbReference>
<dbReference type="InterPro" id="IPR058031">
    <property type="entry name" value="AAA_lid_NorR"/>
</dbReference>
<organism evidence="6 7">
    <name type="scientific">Marinospirillum insulare</name>
    <dbReference type="NCBI Taxonomy" id="217169"/>
    <lineage>
        <taxon>Bacteria</taxon>
        <taxon>Pseudomonadati</taxon>
        <taxon>Pseudomonadota</taxon>
        <taxon>Gammaproteobacteria</taxon>
        <taxon>Oceanospirillales</taxon>
        <taxon>Oceanospirillaceae</taxon>
        <taxon>Marinospirillum</taxon>
    </lineage>
</organism>
<dbReference type="Gene3D" id="1.10.8.60">
    <property type="match status" value="1"/>
</dbReference>
<dbReference type="PANTHER" id="PTHR32071:SF116">
    <property type="entry name" value="TRANSCRIPTIONAL REGULATORY PROTEIN GLRR"/>
    <property type="match status" value="1"/>
</dbReference>
<name>A0ABQ5ZWF3_9GAMM</name>
<evidence type="ECO:0000313" key="7">
    <source>
        <dbReference type="Proteomes" id="UP001156682"/>
    </source>
</evidence>
<dbReference type="EMBL" id="BSOR01000015">
    <property type="protein sequence ID" value="GLR63388.1"/>
    <property type="molecule type" value="Genomic_DNA"/>
</dbReference>
<dbReference type="SUPFAM" id="SSF52172">
    <property type="entry name" value="CheY-like"/>
    <property type="match status" value="1"/>
</dbReference>
<dbReference type="InterPro" id="IPR009057">
    <property type="entry name" value="Homeodomain-like_sf"/>
</dbReference>
<evidence type="ECO:0000259" key="5">
    <source>
        <dbReference type="PROSITE" id="PS50110"/>
    </source>
</evidence>
<evidence type="ECO:0000256" key="2">
    <source>
        <dbReference type="ARBA" id="ARBA00022840"/>
    </source>
</evidence>
<dbReference type="Proteomes" id="UP001156682">
    <property type="component" value="Unassembled WGS sequence"/>
</dbReference>
<keyword evidence="7" id="KW-1185">Reference proteome</keyword>
<dbReference type="InterPro" id="IPR001789">
    <property type="entry name" value="Sig_transdc_resp-reg_receiver"/>
</dbReference>
<dbReference type="InterPro" id="IPR011006">
    <property type="entry name" value="CheY-like_superfamily"/>
</dbReference>
<dbReference type="RefSeq" id="WP_027852037.1">
    <property type="nucleotide sequence ID" value="NZ_BSOR01000015.1"/>
</dbReference>
<feature type="domain" description="Sigma-54 factor interaction" evidence="4">
    <location>
        <begin position="152"/>
        <end position="203"/>
    </location>
</feature>
<evidence type="ECO:0000256" key="3">
    <source>
        <dbReference type="PROSITE-ProRule" id="PRU00169"/>
    </source>
</evidence>
<dbReference type="PANTHER" id="PTHR32071">
    <property type="entry name" value="TRANSCRIPTIONAL REGULATORY PROTEIN"/>
    <property type="match status" value="1"/>
</dbReference>
<sequence>MKLLPETKVSEHPAQLLLVDDDLSLLKLLSLRLESAGHQVVTAESGPEALEILKQFTPDLVLSDLRMDEMDGLALFEEIQQSYPGLPVIILTAHGTIPDAVQATRCGVAGFLTKPVDKNQLFSLIDELKGTRPVDTSNKDYPDVLNRSPLLVQLMAKQLLNEAANRLESQANGFAPEALELLAKTPWPGSVRQLQGVIEQCAGLTNQPMITAELVNRILTDETTDLPHLSDARAEFEKAYLIKVLRLAEGKVTKAAELAGRNRTDFYKLLNKHGLEAARFKEEAKSVKL</sequence>
<protein>
    <recommendedName>
        <fullName evidence="8">Two-component system, NtrC family, response regulator GlrR</fullName>
    </recommendedName>
</protein>
<dbReference type="Pfam" id="PF25601">
    <property type="entry name" value="AAA_lid_14"/>
    <property type="match status" value="1"/>
</dbReference>
<reference evidence="7" key="1">
    <citation type="journal article" date="2019" name="Int. J. Syst. Evol. Microbiol.">
        <title>The Global Catalogue of Microorganisms (GCM) 10K type strain sequencing project: providing services to taxonomists for standard genome sequencing and annotation.</title>
        <authorList>
            <consortium name="The Broad Institute Genomics Platform"/>
            <consortium name="The Broad Institute Genome Sequencing Center for Infectious Disease"/>
            <person name="Wu L."/>
            <person name="Ma J."/>
        </authorList>
    </citation>
    <scope>NUCLEOTIDE SEQUENCE [LARGE SCALE GENOMIC DNA]</scope>
    <source>
        <strain evidence="7">NBRC 100033</strain>
    </source>
</reference>